<gene>
    <name evidence="2" type="ORF">BN860_00848g</name>
</gene>
<sequence length="767" mass="85426">MSFISLFKSLSNFQFPYNIEDKPIHESSLWQVFLGTRKSDSLPVTIFKANQGQQTEPLISNAIHKSKVMRIPGLCRVLETFDSDPQSTFIITERVTPFPWEQLSSLLKAPEGIHVGIIQLLNTLTHLNKFVLGTISPESIFIDSKGQWILFGLELCTERAQVNPSLFGSHMRLYNSLMGLSTVSEDVGKLDGMQLGRLISKILGGSGNVPKDWQMAVQSLSQGHTSIQNFTKKLQTTSTFTTNPLIPLHQQFEELHIKDPPGKLVVMTNLQNAYFDNKDLFHHLFPDFVKGMLIPELTNVITWLISVQSSNPSALSKVIPLLAIFLDLTIEQEHLPESSKQLLYSCFTLQDRQIRFLLLIYLPKIVNHLEKREVSDKIYPRFSMGLADTDSTLRLQTLKSIPVIVPYITERQLNNEMLRYLAKTQVDVDVEIRAWTVIIITKISTLLSSSSGNRANILATAFTKSLKDPNIKTRLAALYGLNETIDLFDVTTIANKILTVIAPGLLDKDPLVRSKAKSLFQRYLNKLEDEAKLLQDETSSNPPTKDIDFDKYCDEGSPNVEDLAEKFLTSILLTSGPASSESTTATAGAMDEDVWANFGEKNASNVSDEFGSFPAKVSSFKTVSSNGAQTSVQETWEDSDADFDDNGWGDFSIDDSEEIKVKSTVGKPAKFEKSWNSDTIDDDWTKGNSRPAVKRSVLASKKKSSILSKPRTSGSILTPHSSSSISRSATPSTLLRSKPTVTKVKSNPNNNITADNEIEDDAWDTAW</sequence>
<feature type="compositionally biased region" description="Acidic residues" evidence="1">
    <location>
        <begin position="635"/>
        <end position="650"/>
    </location>
</feature>
<feature type="region of interest" description="Disordered" evidence="1">
    <location>
        <begin position="701"/>
        <end position="767"/>
    </location>
</feature>
<dbReference type="Pfam" id="PF20168">
    <property type="entry name" value="PDS5"/>
    <property type="match status" value="1"/>
</dbReference>
<dbReference type="InterPro" id="IPR051177">
    <property type="entry name" value="CIK-Related_Protein"/>
</dbReference>
<feature type="compositionally biased region" description="Acidic residues" evidence="1">
    <location>
        <begin position="756"/>
        <end position="767"/>
    </location>
</feature>
<dbReference type="GO" id="GO:0005737">
    <property type="term" value="C:cytoplasm"/>
    <property type="evidence" value="ECO:0007669"/>
    <property type="project" value="TreeGrafter"/>
</dbReference>
<dbReference type="PANTHER" id="PTHR12984">
    <property type="entry name" value="SCY1-RELATED S/T PROTEIN KINASE-LIKE"/>
    <property type="match status" value="1"/>
</dbReference>
<dbReference type="Gene3D" id="1.10.510.10">
    <property type="entry name" value="Transferase(Phosphotransferase) domain 1"/>
    <property type="match status" value="1"/>
</dbReference>
<keyword evidence="3" id="KW-1185">Reference proteome</keyword>
<dbReference type="GO" id="GO:0006409">
    <property type="term" value="P:tRNA export from nucleus"/>
    <property type="evidence" value="ECO:0007669"/>
    <property type="project" value="TreeGrafter"/>
</dbReference>
<dbReference type="AlphaFoldDB" id="A0A8J2TAT4"/>
<dbReference type="InterPro" id="IPR011989">
    <property type="entry name" value="ARM-like"/>
</dbReference>
<dbReference type="InterPro" id="IPR011009">
    <property type="entry name" value="Kinase-like_dom_sf"/>
</dbReference>
<dbReference type="EMBL" id="HG316465">
    <property type="protein sequence ID" value="CDF91523.1"/>
    <property type="molecule type" value="Genomic_DNA"/>
</dbReference>
<accession>A0A8J2TAT4</accession>
<reference evidence="3" key="1">
    <citation type="journal article" date="2013" name="Genome Announc.">
        <title>Genome sequence of the food spoilage yeast Zygosaccharomyces bailii CLIB 213(T).</title>
        <authorList>
            <person name="Galeote V."/>
            <person name="Bigey F."/>
            <person name="Devillers H."/>
            <person name="Neuveglise C."/>
            <person name="Dequin S."/>
        </authorList>
    </citation>
    <scope>NUCLEOTIDE SEQUENCE [LARGE SCALE GENOMIC DNA]</scope>
    <source>
        <strain evidence="3">CLIB 213 / ATCC 58445 / CBS 680 / CCRC 21525 / NBRC 1098 / NCYC 1416 / NRRL Y-2227</strain>
    </source>
</reference>
<evidence type="ECO:0000256" key="1">
    <source>
        <dbReference type="SAM" id="MobiDB-lite"/>
    </source>
</evidence>
<feature type="compositionally biased region" description="Polar residues" evidence="1">
    <location>
        <begin position="739"/>
        <end position="754"/>
    </location>
</feature>
<organism evidence="2 3">
    <name type="scientific">Zygosaccharomyces bailii (strain CLIB 213 / ATCC 58445 / CBS 680 / BCRC 21525 / NBRC 1098 / NCYC 1416 / NRRL Y-2227)</name>
    <dbReference type="NCBI Taxonomy" id="1333698"/>
    <lineage>
        <taxon>Eukaryota</taxon>
        <taxon>Fungi</taxon>
        <taxon>Dikarya</taxon>
        <taxon>Ascomycota</taxon>
        <taxon>Saccharomycotina</taxon>
        <taxon>Saccharomycetes</taxon>
        <taxon>Saccharomycetales</taxon>
        <taxon>Saccharomycetaceae</taxon>
        <taxon>Zygosaccharomyces</taxon>
    </lineage>
</organism>
<dbReference type="Gene3D" id="3.30.200.20">
    <property type="entry name" value="Phosphorylase Kinase, domain 1"/>
    <property type="match status" value="1"/>
</dbReference>
<dbReference type="OrthoDB" id="447103at2759"/>
<name>A0A8J2TAT4_ZYGB2</name>
<dbReference type="Gene3D" id="1.25.10.10">
    <property type="entry name" value="Leucine-rich Repeat Variant"/>
    <property type="match status" value="1"/>
</dbReference>
<dbReference type="Proteomes" id="UP000019375">
    <property type="component" value="Unassembled WGS sequence"/>
</dbReference>
<dbReference type="SUPFAM" id="SSF48371">
    <property type="entry name" value="ARM repeat"/>
    <property type="match status" value="1"/>
</dbReference>
<evidence type="ECO:0000313" key="2">
    <source>
        <dbReference type="EMBL" id="CDF91523.1"/>
    </source>
</evidence>
<dbReference type="InterPro" id="IPR016024">
    <property type="entry name" value="ARM-type_fold"/>
</dbReference>
<dbReference type="SUPFAM" id="SSF56112">
    <property type="entry name" value="Protein kinase-like (PK-like)"/>
    <property type="match status" value="1"/>
</dbReference>
<protein>
    <submittedName>
        <fullName evidence="2">ZYBA0S12-00848g1_1</fullName>
    </submittedName>
</protein>
<feature type="compositionally biased region" description="Low complexity" evidence="1">
    <location>
        <begin position="705"/>
        <end position="734"/>
    </location>
</feature>
<feature type="compositionally biased region" description="Polar residues" evidence="1">
    <location>
        <begin position="624"/>
        <end position="634"/>
    </location>
</feature>
<feature type="region of interest" description="Disordered" evidence="1">
    <location>
        <begin position="624"/>
        <end position="650"/>
    </location>
</feature>
<proteinExistence type="predicted"/>
<evidence type="ECO:0000313" key="3">
    <source>
        <dbReference type="Proteomes" id="UP000019375"/>
    </source>
</evidence>
<dbReference type="PANTHER" id="PTHR12984:SF3">
    <property type="entry name" value="N-TERMINAL KINASE-LIKE PROTEIN"/>
    <property type="match status" value="1"/>
</dbReference>